<feature type="compositionally biased region" description="Basic and acidic residues" evidence="3">
    <location>
        <begin position="950"/>
        <end position="965"/>
    </location>
</feature>
<keyword evidence="6" id="KW-1185">Reference proteome</keyword>
<evidence type="ECO:0000256" key="3">
    <source>
        <dbReference type="SAM" id="MobiDB-lite"/>
    </source>
</evidence>
<feature type="compositionally biased region" description="Basic residues" evidence="3">
    <location>
        <begin position="985"/>
        <end position="995"/>
    </location>
</feature>
<evidence type="ECO:0000313" key="5">
    <source>
        <dbReference type="EMBL" id="KAA8582221.1"/>
    </source>
</evidence>
<evidence type="ECO:0000259" key="4">
    <source>
        <dbReference type="Pfam" id="PF13934"/>
    </source>
</evidence>
<evidence type="ECO:0000256" key="1">
    <source>
        <dbReference type="ARBA" id="ARBA00004123"/>
    </source>
</evidence>
<feature type="region of interest" description="Disordered" evidence="3">
    <location>
        <begin position="580"/>
        <end position="611"/>
    </location>
</feature>
<organism evidence="5 6">
    <name type="scientific">Etheostoma spectabile</name>
    <name type="common">orangethroat darter</name>
    <dbReference type="NCBI Taxonomy" id="54343"/>
    <lineage>
        <taxon>Eukaryota</taxon>
        <taxon>Metazoa</taxon>
        <taxon>Chordata</taxon>
        <taxon>Craniata</taxon>
        <taxon>Vertebrata</taxon>
        <taxon>Euteleostomi</taxon>
        <taxon>Actinopterygii</taxon>
        <taxon>Neopterygii</taxon>
        <taxon>Teleostei</taxon>
        <taxon>Neoteleostei</taxon>
        <taxon>Acanthomorphata</taxon>
        <taxon>Eupercaria</taxon>
        <taxon>Perciformes</taxon>
        <taxon>Percoidei</taxon>
        <taxon>Percidae</taxon>
        <taxon>Etheostomatinae</taxon>
        <taxon>Etheostoma</taxon>
    </lineage>
</organism>
<feature type="compositionally biased region" description="Low complexity" evidence="3">
    <location>
        <begin position="534"/>
        <end position="543"/>
    </location>
</feature>
<name>A0A5J5CR91_9PERO</name>
<feature type="domain" description="ELYS-like" evidence="4">
    <location>
        <begin position="214"/>
        <end position="397"/>
    </location>
</feature>
<feature type="region of interest" description="Disordered" evidence="3">
    <location>
        <begin position="475"/>
        <end position="543"/>
    </location>
</feature>
<dbReference type="PANTHER" id="PTHR21583">
    <property type="entry name" value="ELYS PROTEIN"/>
    <property type="match status" value="1"/>
</dbReference>
<sequence>MLDTQGQWSKALADNNIRAIIRWLQKLTAKGKADVEEILLTFSCWVKRTSEFAKNELLTLCLSHCQGLWMFLDHRAFTRVHMLLQRLRNLLTLAQWAKRHLSSAHLWHGLGIPCVVCRDTFCSSDVRRGCWNREHRALKQHILLGRLVLWWGIMGLLPKKPEAHEVKRISQMWKEMDHSHRNACLKTPRWEKGEMERCRSLIQGMVTQLNRQHGCIWTSEDCTDHCYPPPNLQALLMLVLVPHIDNMSVQALFMYFVLDLANSLQCKDDLLKAFCHAFTIPSSFSQQIRAFWMLDHGHIKASMELLLSPRTAAPCVSWQHHCIIHCLLMRKQPQLALRYLHWTRPAIESAEDAKLCADVLLLNSCVSEAWALLKKGHTESDNMVMYLLQACNRLGLCAKTLMCIPAECNGDRGTVNGTTGSQLLLMNKGRPPCPLSAKLYQAQRINTVSPEELVQLVRKAVMEVRKPHPKISEVVWPEHTERKSKSREMYLSTQALRHLTPSPSPMEMVEETKQTAHTDELEEEQPQHPESPKDISSSEDLSSESVSCFTSALSLPLLRRDRPYVYKSTLTLQRISSFLNDGENQSREEKEEEEEEEEESRTPSSVDGDADPDCLERTMTLDGATDPFFLGNLNNDVLVELVLSSQEGEEGVQTDVLSSEDFFSDAVSRISMDETLPANNNSCRLFLPPQYYSNEVSQPVPSLCEPKVECHSFISPDYAEKISCCKGEKILHGPPDVTDLWSSALPLSHEEQSYGIPSEIFSFSEAARHQKTYEDQQQEEAVGCFNQDLSCDLSETTQNMLTDLPHSLLPEDNVASGPWASAGTAQQDIARLTPICSSFFPTQLQISGFSQTPSLTCNITTTSAPSDITNESSPKAQLKTDEPCVQGTSAWLNHCKMGSWWKQDLETCSASTGLLSAPEPGAAIPSDNKTPSLALGQPYSYDFINFTSKEKGDSREGKQGDKEELAGWSSLGKDSQGAIRSVRTLSRKGKRVKRA</sequence>
<proteinExistence type="predicted"/>
<accession>A0A5J5CR91</accession>
<dbReference type="PANTHER" id="PTHR21583:SF8">
    <property type="entry name" value="PROTEIN ELYS"/>
    <property type="match status" value="1"/>
</dbReference>
<dbReference type="AlphaFoldDB" id="A0A5J5CR91"/>
<dbReference type="Proteomes" id="UP000327493">
    <property type="component" value="Chromosome 20"/>
</dbReference>
<dbReference type="InterPro" id="IPR052620">
    <property type="entry name" value="ELYS/MEL-28_NucAsmblyFactor"/>
</dbReference>
<protein>
    <recommendedName>
        <fullName evidence="4">ELYS-like domain-containing protein</fullName>
    </recommendedName>
</protein>
<dbReference type="GO" id="GO:0005634">
    <property type="term" value="C:nucleus"/>
    <property type="evidence" value="ECO:0007669"/>
    <property type="project" value="UniProtKB-SubCell"/>
</dbReference>
<feature type="compositionally biased region" description="Basic and acidic residues" evidence="3">
    <location>
        <begin position="476"/>
        <end position="488"/>
    </location>
</feature>
<evidence type="ECO:0000256" key="2">
    <source>
        <dbReference type="ARBA" id="ARBA00023242"/>
    </source>
</evidence>
<dbReference type="Pfam" id="PF13934">
    <property type="entry name" value="ELYS"/>
    <property type="match status" value="1"/>
</dbReference>
<feature type="compositionally biased region" description="Acidic residues" evidence="3">
    <location>
        <begin position="590"/>
        <end position="599"/>
    </location>
</feature>
<reference evidence="5 6" key="1">
    <citation type="submission" date="2019-08" db="EMBL/GenBank/DDBJ databases">
        <title>A chromosome-level genome assembly, high-density linkage maps, and genome scans reveal the genomic architecture of hybrid incompatibilities underlying speciation via character displacement in darters (Percidae: Etheostominae).</title>
        <authorList>
            <person name="Moran R.L."/>
            <person name="Catchen J.M."/>
            <person name="Fuller R.C."/>
        </authorList>
    </citation>
    <scope>NUCLEOTIDE SEQUENCE [LARGE SCALE GENOMIC DNA]</scope>
    <source>
        <strain evidence="5">EspeVRDwgs_2016</strain>
        <tissue evidence="5">Muscle</tissue>
    </source>
</reference>
<comment type="caution">
    <text evidence="5">The sequence shown here is derived from an EMBL/GenBank/DDBJ whole genome shotgun (WGS) entry which is preliminary data.</text>
</comment>
<dbReference type="EMBL" id="VOFY01000020">
    <property type="protein sequence ID" value="KAA8582221.1"/>
    <property type="molecule type" value="Genomic_DNA"/>
</dbReference>
<feature type="region of interest" description="Disordered" evidence="3">
    <location>
        <begin position="950"/>
        <end position="995"/>
    </location>
</feature>
<feature type="compositionally biased region" description="Basic and acidic residues" evidence="3">
    <location>
        <begin position="510"/>
        <end position="533"/>
    </location>
</feature>
<comment type="subcellular location">
    <subcellularLocation>
        <location evidence="1">Nucleus</location>
    </subcellularLocation>
</comment>
<keyword evidence="2" id="KW-0539">Nucleus</keyword>
<evidence type="ECO:0000313" key="6">
    <source>
        <dbReference type="Proteomes" id="UP000327493"/>
    </source>
</evidence>
<dbReference type="InterPro" id="IPR025151">
    <property type="entry name" value="ELYS_dom"/>
</dbReference>
<gene>
    <name evidence="5" type="ORF">FQN60_008961</name>
</gene>